<organism evidence="2 3">
    <name type="scientific">Brevibacterium antiquum CNRZ 918</name>
    <dbReference type="NCBI Taxonomy" id="1255637"/>
    <lineage>
        <taxon>Bacteria</taxon>
        <taxon>Bacillati</taxon>
        <taxon>Actinomycetota</taxon>
        <taxon>Actinomycetes</taxon>
        <taxon>Micrococcales</taxon>
        <taxon>Brevibacteriaceae</taxon>
        <taxon>Brevibacterium</taxon>
    </lineage>
</organism>
<dbReference type="PROSITE" id="PS51819">
    <property type="entry name" value="VOC"/>
    <property type="match status" value="1"/>
</dbReference>
<dbReference type="GO" id="GO:0051213">
    <property type="term" value="F:dioxygenase activity"/>
    <property type="evidence" value="ECO:0007669"/>
    <property type="project" value="UniProtKB-KW"/>
</dbReference>
<keyword evidence="2" id="KW-0223">Dioxygenase</keyword>
<reference evidence="2 3" key="1">
    <citation type="submission" date="2017-03" db="EMBL/GenBank/DDBJ databases">
        <authorList>
            <person name="Afonso C.L."/>
            <person name="Miller P.J."/>
            <person name="Scott M.A."/>
            <person name="Spackman E."/>
            <person name="Goraichik I."/>
            <person name="Dimitrov K.M."/>
            <person name="Suarez D.L."/>
            <person name="Swayne D.E."/>
        </authorList>
    </citation>
    <scope>NUCLEOTIDE SEQUENCE [LARGE SCALE GENOMIC DNA]</scope>
    <source>
        <strain evidence="2 3">CNRZ 918</strain>
    </source>
</reference>
<dbReference type="CDD" id="cd07263">
    <property type="entry name" value="VOC_like"/>
    <property type="match status" value="1"/>
</dbReference>
<evidence type="ECO:0000313" key="3">
    <source>
        <dbReference type="Proteomes" id="UP000234433"/>
    </source>
</evidence>
<dbReference type="Proteomes" id="UP000234433">
    <property type="component" value="Unassembled WGS sequence"/>
</dbReference>
<sequence length="136" mass="14765">MKAQWISIPVDDQARALKFYTDRLGFIPKVDIPVGEEFRWLTVVSPEAPDGAEVVLEPKGHPAADAYTKALAADGIPINQFAVADVQAEYDRLSALGVIFTQEPMTMGPVTTAVLDDTVGNLVQLVHQEESEPDMG</sequence>
<proteinExistence type="predicted"/>
<name>A0A2H1I6Q3_9MICO</name>
<evidence type="ECO:0000313" key="2">
    <source>
        <dbReference type="EMBL" id="SMX70858.1"/>
    </source>
</evidence>
<dbReference type="RefSeq" id="WP_101618903.1">
    <property type="nucleotide sequence ID" value="NZ_FXZD01000002.1"/>
</dbReference>
<keyword evidence="2" id="KW-0560">Oxidoreductase</keyword>
<feature type="domain" description="VOC" evidence="1">
    <location>
        <begin position="2"/>
        <end position="128"/>
    </location>
</feature>
<dbReference type="InterPro" id="IPR029068">
    <property type="entry name" value="Glyas_Bleomycin-R_OHBP_Dase"/>
</dbReference>
<protein>
    <submittedName>
        <fullName evidence="2">Catechol 2,3-dioxygenase</fullName>
    </submittedName>
</protein>
<evidence type="ECO:0000259" key="1">
    <source>
        <dbReference type="PROSITE" id="PS51819"/>
    </source>
</evidence>
<dbReference type="PANTHER" id="PTHR36437">
    <property type="entry name" value="GLYOXALASE/BLEOMYCIN RESISTANCE PROTEIN/DIOXYGENASE"/>
    <property type="match status" value="1"/>
</dbReference>
<dbReference type="OrthoDB" id="197463at2"/>
<gene>
    <name evidence="2" type="ORF">BANT918_00616</name>
</gene>
<dbReference type="Gene3D" id="3.10.180.10">
    <property type="entry name" value="2,3-Dihydroxybiphenyl 1,2-Dioxygenase, domain 1"/>
    <property type="match status" value="1"/>
</dbReference>
<dbReference type="PANTHER" id="PTHR36437:SF2">
    <property type="entry name" value="GLYOXALASE_BLEOMYCIN RESISTANCE PROTEIN_DIOXYGENASE"/>
    <property type="match status" value="1"/>
</dbReference>
<dbReference type="Pfam" id="PF00903">
    <property type="entry name" value="Glyoxalase"/>
    <property type="match status" value="1"/>
</dbReference>
<dbReference type="InterPro" id="IPR004360">
    <property type="entry name" value="Glyas_Fos-R_dOase_dom"/>
</dbReference>
<dbReference type="SUPFAM" id="SSF54593">
    <property type="entry name" value="Glyoxalase/Bleomycin resistance protein/Dihydroxybiphenyl dioxygenase"/>
    <property type="match status" value="1"/>
</dbReference>
<accession>A0A2H1I6Q3</accession>
<dbReference type="AlphaFoldDB" id="A0A2H1I6Q3"/>
<dbReference type="InterPro" id="IPR037523">
    <property type="entry name" value="VOC_core"/>
</dbReference>
<dbReference type="EMBL" id="FXZD01000002">
    <property type="protein sequence ID" value="SMX70858.1"/>
    <property type="molecule type" value="Genomic_DNA"/>
</dbReference>